<evidence type="ECO:0000256" key="3">
    <source>
        <dbReference type="ARBA" id="ARBA00022989"/>
    </source>
</evidence>
<feature type="transmembrane region" description="Helical" evidence="5">
    <location>
        <begin position="153"/>
        <end position="179"/>
    </location>
</feature>
<feature type="transmembrane region" description="Helical" evidence="5">
    <location>
        <begin position="90"/>
        <end position="108"/>
    </location>
</feature>
<feature type="transmembrane region" description="Helical" evidence="5">
    <location>
        <begin position="26"/>
        <end position="43"/>
    </location>
</feature>
<dbReference type="PANTHER" id="PTHR43483">
    <property type="entry name" value="MEMBRANE TRANSPORTER PROTEIN HI_0806-RELATED"/>
    <property type="match status" value="1"/>
</dbReference>
<dbReference type="RefSeq" id="WP_159981000.1">
    <property type="nucleotide sequence ID" value="NZ_BLIV01000012.1"/>
</dbReference>
<sequence>MSDLSLWAVILPLLLAVGASAGTLAGLLGVGGGIVIVPALYWLTEAGLLDVGENVALHFVVATSLATIIPTSISSALAHHRKGSIDLPLFRAWAPWMIAGALLGGLLAARVDAALLAAIFGVVALIVVANMLAPRAVTLADAPPKGALPRAAVAAPIGVFSAMMGIGGGTLSVPILTLLSVPVHRAVGTAALFGLTIAVPGVVGYAAAGQGIEGLLPYSLGYINLPAAIIISLTTVLFAPLGVRLAHRLNAQRLRLAFALFLAISGAKMLGEALL</sequence>
<dbReference type="AlphaFoldDB" id="A0A640VVF9"/>
<dbReference type="Proteomes" id="UP000436522">
    <property type="component" value="Unassembled WGS sequence"/>
</dbReference>
<gene>
    <name evidence="6" type="ORF">So717_41510</name>
</gene>
<feature type="transmembrane region" description="Helical" evidence="5">
    <location>
        <begin position="55"/>
        <end position="78"/>
    </location>
</feature>
<dbReference type="InterPro" id="IPR002781">
    <property type="entry name" value="TM_pro_TauE-like"/>
</dbReference>
<dbReference type="OrthoDB" id="457670at2"/>
<accession>A0A640VVF9</accession>
<feature type="transmembrane region" description="Helical" evidence="5">
    <location>
        <begin position="220"/>
        <end position="242"/>
    </location>
</feature>
<evidence type="ECO:0000256" key="5">
    <source>
        <dbReference type="RuleBase" id="RU363041"/>
    </source>
</evidence>
<keyword evidence="5" id="KW-1003">Cell membrane</keyword>
<evidence type="ECO:0000313" key="7">
    <source>
        <dbReference type="Proteomes" id="UP000436522"/>
    </source>
</evidence>
<feature type="transmembrane region" description="Helical" evidence="5">
    <location>
        <begin position="115"/>
        <end position="133"/>
    </location>
</feature>
<keyword evidence="2 5" id="KW-0812">Transmembrane</keyword>
<dbReference type="GO" id="GO:0005886">
    <property type="term" value="C:plasma membrane"/>
    <property type="evidence" value="ECO:0007669"/>
    <property type="project" value="UniProtKB-SubCell"/>
</dbReference>
<comment type="subcellular location">
    <subcellularLocation>
        <location evidence="5">Cell membrane</location>
        <topology evidence="5">Multi-pass membrane protein</topology>
    </subcellularLocation>
    <subcellularLocation>
        <location evidence="1">Membrane</location>
        <topology evidence="1">Multi-pass membrane protein</topology>
    </subcellularLocation>
</comment>
<dbReference type="EMBL" id="BLIV01000012">
    <property type="protein sequence ID" value="GFE52398.1"/>
    <property type="molecule type" value="Genomic_DNA"/>
</dbReference>
<evidence type="ECO:0000313" key="6">
    <source>
        <dbReference type="EMBL" id="GFE52398.1"/>
    </source>
</evidence>
<feature type="transmembrane region" description="Helical" evidence="5">
    <location>
        <begin position="186"/>
        <end position="208"/>
    </location>
</feature>
<organism evidence="6 7">
    <name type="scientific">Roseobacter cerasinus</name>
    <dbReference type="NCBI Taxonomy" id="2602289"/>
    <lineage>
        <taxon>Bacteria</taxon>
        <taxon>Pseudomonadati</taxon>
        <taxon>Pseudomonadota</taxon>
        <taxon>Alphaproteobacteria</taxon>
        <taxon>Rhodobacterales</taxon>
        <taxon>Roseobacteraceae</taxon>
        <taxon>Roseobacter</taxon>
    </lineage>
</organism>
<dbReference type="Pfam" id="PF01925">
    <property type="entry name" value="TauE"/>
    <property type="match status" value="1"/>
</dbReference>
<evidence type="ECO:0000256" key="1">
    <source>
        <dbReference type="ARBA" id="ARBA00004141"/>
    </source>
</evidence>
<comment type="similarity">
    <text evidence="5">Belongs to the 4-toluene sulfonate uptake permease (TSUP) (TC 2.A.102) family.</text>
</comment>
<proteinExistence type="inferred from homology"/>
<dbReference type="PANTHER" id="PTHR43483:SF3">
    <property type="entry name" value="MEMBRANE TRANSPORTER PROTEIN HI_0806-RELATED"/>
    <property type="match status" value="1"/>
</dbReference>
<comment type="caution">
    <text evidence="6">The sequence shown here is derived from an EMBL/GenBank/DDBJ whole genome shotgun (WGS) entry which is preliminary data.</text>
</comment>
<name>A0A640VVF9_9RHOB</name>
<evidence type="ECO:0000256" key="2">
    <source>
        <dbReference type="ARBA" id="ARBA00022692"/>
    </source>
</evidence>
<keyword evidence="7" id="KW-1185">Reference proteome</keyword>
<protein>
    <recommendedName>
        <fullName evidence="5">Probable membrane transporter protein</fullName>
    </recommendedName>
</protein>
<reference evidence="6 7" key="1">
    <citation type="submission" date="2019-12" db="EMBL/GenBank/DDBJ databases">
        <title>Roseobacter cerasinus sp. nov., isolated from seawater around aquaculture.</title>
        <authorList>
            <person name="Muramatsu S."/>
            <person name="Takabe Y."/>
            <person name="Mori K."/>
            <person name="Takaichi S."/>
            <person name="Hanada S."/>
        </authorList>
    </citation>
    <scope>NUCLEOTIDE SEQUENCE [LARGE SCALE GENOMIC DNA]</scope>
    <source>
        <strain evidence="6 7">AI77</strain>
    </source>
</reference>
<evidence type="ECO:0000256" key="4">
    <source>
        <dbReference type="ARBA" id="ARBA00023136"/>
    </source>
</evidence>
<keyword evidence="3 5" id="KW-1133">Transmembrane helix</keyword>
<keyword evidence="4 5" id="KW-0472">Membrane</keyword>